<dbReference type="AlphaFoldDB" id="A0A1A6G449"/>
<organism evidence="1 2">
    <name type="scientific">Neotoma lepida</name>
    <name type="common">Desert woodrat</name>
    <dbReference type="NCBI Taxonomy" id="56216"/>
    <lineage>
        <taxon>Eukaryota</taxon>
        <taxon>Metazoa</taxon>
        <taxon>Chordata</taxon>
        <taxon>Craniata</taxon>
        <taxon>Vertebrata</taxon>
        <taxon>Euteleostomi</taxon>
        <taxon>Mammalia</taxon>
        <taxon>Eutheria</taxon>
        <taxon>Euarchontoglires</taxon>
        <taxon>Glires</taxon>
        <taxon>Rodentia</taxon>
        <taxon>Myomorpha</taxon>
        <taxon>Muroidea</taxon>
        <taxon>Cricetidae</taxon>
        <taxon>Neotominae</taxon>
        <taxon>Neotoma</taxon>
    </lineage>
</organism>
<sequence>MVSAASEPLPTEKGTWKFDVECYKKYGKIWGPLRNYVVTGQALLHYSMGLMNNDTTHFGDGPLGQAGRTARVQHEEGLRCA</sequence>
<name>A0A1A6G449_NEOLE</name>
<dbReference type="EMBL" id="LZPO01107542">
    <property type="protein sequence ID" value="OBS60624.1"/>
    <property type="molecule type" value="Genomic_DNA"/>
</dbReference>
<evidence type="ECO:0000313" key="2">
    <source>
        <dbReference type="Proteomes" id="UP000092124"/>
    </source>
</evidence>
<evidence type="ECO:0000313" key="1">
    <source>
        <dbReference type="EMBL" id="OBS60624.1"/>
    </source>
</evidence>
<protein>
    <submittedName>
        <fullName evidence="1">Uncharacterized protein</fullName>
    </submittedName>
</protein>
<accession>A0A1A6G449</accession>
<comment type="caution">
    <text evidence="1">The sequence shown here is derived from an EMBL/GenBank/DDBJ whole genome shotgun (WGS) entry which is preliminary data.</text>
</comment>
<proteinExistence type="predicted"/>
<dbReference type="Proteomes" id="UP000092124">
    <property type="component" value="Unassembled WGS sequence"/>
</dbReference>
<gene>
    <name evidence="1" type="ORF">A6R68_08252</name>
</gene>
<keyword evidence="2" id="KW-1185">Reference proteome</keyword>
<reference evidence="1 2" key="1">
    <citation type="submission" date="2016-06" db="EMBL/GenBank/DDBJ databases">
        <title>The Draft Genome Sequence and Annotation of the Desert Woodrat Neotoma lepida.</title>
        <authorList>
            <person name="Campbell M."/>
            <person name="Oakeson K.F."/>
            <person name="Yandell M."/>
            <person name="Halpert J.R."/>
            <person name="Dearing D."/>
        </authorList>
    </citation>
    <scope>NUCLEOTIDE SEQUENCE [LARGE SCALE GENOMIC DNA]</scope>
    <source>
        <strain evidence="1">417</strain>
        <tissue evidence="1">Liver</tissue>
    </source>
</reference>